<feature type="binding site" evidence="7">
    <location>
        <position position="102"/>
    </location>
    <ligand>
        <name>sn-glycerol 3-phosphate</name>
        <dbReference type="ChEBI" id="CHEBI:57597"/>
    </ligand>
</feature>
<feature type="binding site" evidence="7">
    <location>
        <position position="102"/>
    </location>
    <ligand>
        <name>NADPH</name>
        <dbReference type="ChEBI" id="CHEBI:57783"/>
    </ligand>
</feature>
<evidence type="ECO:0000256" key="7">
    <source>
        <dbReference type="HAMAP-Rule" id="MF_00394"/>
    </source>
</evidence>
<dbReference type="EC" id="1.1.1.94" evidence="7"/>
<feature type="binding site" evidence="7">
    <location>
        <position position="238"/>
    </location>
    <ligand>
        <name>sn-glycerol 3-phosphate</name>
        <dbReference type="ChEBI" id="CHEBI:57597"/>
    </ligand>
</feature>
<feature type="domain" description="Glycerol-3-phosphate dehydrogenase NAD-dependent N-terminal" evidence="10">
    <location>
        <begin position="2"/>
        <end position="153"/>
    </location>
</feature>
<dbReference type="Pfam" id="PF07479">
    <property type="entry name" value="NAD_Gly3P_dh_C"/>
    <property type="match status" value="1"/>
</dbReference>
<keyword evidence="7" id="KW-0547">Nucleotide-binding</keyword>
<evidence type="ECO:0000259" key="11">
    <source>
        <dbReference type="Pfam" id="PF07479"/>
    </source>
</evidence>
<comment type="pathway">
    <text evidence="7">Membrane lipid metabolism; glycerophospholipid metabolism.</text>
</comment>
<evidence type="ECO:0000256" key="3">
    <source>
        <dbReference type="ARBA" id="ARBA00023002"/>
    </source>
</evidence>
<organism evidence="12 13">
    <name type="scientific">Paragemmobacter ruber</name>
    <dbReference type="NCBI Taxonomy" id="1985673"/>
    <lineage>
        <taxon>Bacteria</taxon>
        <taxon>Pseudomonadati</taxon>
        <taxon>Pseudomonadota</taxon>
        <taxon>Alphaproteobacteria</taxon>
        <taxon>Rhodobacterales</taxon>
        <taxon>Paracoccaceae</taxon>
        <taxon>Paragemmobacter</taxon>
    </lineage>
</organism>
<evidence type="ECO:0000256" key="8">
    <source>
        <dbReference type="RuleBase" id="RU000437"/>
    </source>
</evidence>
<evidence type="ECO:0000256" key="2">
    <source>
        <dbReference type="ARBA" id="ARBA00022516"/>
    </source>
</evidence>
<dbReference type="RefSeq" id="WP_161766200.1">
    <property type="nucleotide sequence ID" value="NZ_JAAATW010000001.1"/>
</dbReference>
<dbReference type="InterPro" id="IPR011128">
    <property type="entry name" value="G3P_DH_NAD-dep_N"/>
</dbReference>
<dbReference type="HAMAP" id="MF_00394">
    <property type="entry name" value="NAD_Glyc3P_dehydrog"/>
    <property type="match status" value="1"/>
</dbReference>
<keyword evidence="7" id="KW-0521">NADP</keyword>
<keyword evidence="6 7" id="KW-1208">Phospholipid metabolism</keyword>
<feature type="binding site" evidence="7">
    <location>
        <position position="270"/>
    </location>
    <ligand>
        <name>NADPH</name>
        <dbReference type="ChEBI" id="CHEBI:57783"/>
    </ligand>
</feature>
<dbReference type="EMBL" id="JAAATW010000001">
    <property type="protein sequence ID" value="NBE07276.1"/>
    <property type="molecule type" value="Genomic_DNA"/>
</dbReference>
<feature type="binding site" evidence="7">
    <location>
        <position position="249"/>
    </location>
    <ligand>
        <name>NADPH</name>
        <dbReference type="ChEBI" id="CHEBI:57783"/>
    </ligand>
</feature>
<feature type="binding site" evidence="7">
    <location>
        <position position="130"/>
    </location>
    <ligand>
        <name>sn-glycerol 3-phosphate</name>
        <dbReference type="ChEBI" id="CHEBI:57597"/>
    </ligand>
</feature>
<gene>
    <name evidence="7" type="primary">gpsA</name>
    <name evidence="12" type="ORF">GU920_07000</name>
</gene>
<comment type="catalytic activity">
    <reaction evidence="7">
        <text>sn-glycerol 3-phosphate + NAD(+) = dihydroxyacetone phosphate + NADH + H(+)</text>
        <dbReference type="Rhea" id="RHEA:11092"/>
        <dbReference type="ChEBI" id="CHEBI:15378"/>
        <dbReference type="ChEBI" id="CHEBI:57540"/>
        <dbReference type="ChEBI" id="CHEBI:57597"/>
        <dbReference type="ChEBI" id="CHEBI:57642"/>
        <dbReference type="ChEBI" id="CHEBI:57945"/>
        <dbReference type="EC" id="1.1.1.94"/>
    </reaction>
</comment>
<dbReference type="Pfam" id="PF01210">
    <property type="entry name" value="NAD_Gly3P_dh_N"/>
    <property type="match status" value="1"/>
</dbReference>
<feature type="binding site" evidence="7">
    <location>
        <position position="250"/>
    </location>
    <ligand>
        <name>sn-glycerol 3-phosphate</name>
        <dbReference type="ChEBI" id="CHEBI:57597"/>
    </ligand>
</feature>
<keyword evidence="5 7" id="KW-0594">Phospholipid biosynthesis</keyword>
<proteinExistence type="inferred from homology"/>
<dbReference type="SUPFAM" id="SSF51735">
    <property type="entry name" value="NAD(P)-binding Rossmann-fold domains"/>
    <property type="match status" value="1"/>
</dbReference>
<feature type="binding site" evidence="7">
    <location>
        <position position="30"/>
    </location>
    <ligand>
        <name>NADPH</name>
        <dbReference type="ChEBI" id="CHEBI:57783"/>
    </ligand>
</feature>
<protein>
    <recommendedName>
        <fullName evidence="7">Glycerol-3-phosphate dehydrogenase [NAD(P)+]</fullName>
        <ecNumber evidence="7">1.1.1.94</ecNumber>
    </recommendedName>
    <alternativeName>
        <fullName evidence="7">NAD(P)(+)-dependent glycerol-3-phosphate dehydrogenase</fullName>
    </alternativeName>
    <alternativeName>
        <fullName evidence="7">NAD(P)H-dependent dihydroxyacetone-phosphate reductase</fullName>
    </alternativeName>
</protein>
<evidence type="ECO:0000313" key="12">
    <source>
        <dbReference type="EMBL" id="NBE07276.1"/>
    </source>
</evidence>
<dbReference type="PANTHER" id="PTHR11728">
    <property type="entry name" value="GLYCEROL-3-PHOSPHATE DEHYDROGENASE"/>
    <property type="match status" value="1"/>
</dbReference>
<feature type="binding site" evidence="7">
    <location>
        <position position="249"/>
    </location>
    <ligand>
        <name>sn-glycerol 3-phosphate</name>
        <dbReference type="ChEBI" id="CHEBI:57597"/>
    </ligand>
</feature>
<dbReference type="Gene3D" id="3.40.50.720">
    <property type="entry name" value="NAD(P)-binding Rossmann-like Domain"/>
    <property type="match status" value="1"/>
</dbReference>
<feature type="binding site" evidence="7">
    <location>
        <position position="267"/>
    </location>
    <ligand>
        <name>NADPH</name>
        <dbReference type="ChEBI" id="CHEBI:57783"/>
    </ligand>
</feature>
<reference evidence="13" key="1">
    <citation type="submission" date="2020-01" db="EMBL/GenBank/DDBJ databases">
        <title>Sphingomonas sp. strain CSW-10.</title>
        <authorList>
            <person name="Chen W.-M."/>
        </authorList>
    </citation>
    <scope>NUCLEOTIDE SEQUENCE [LARGE SCALE GENOMIC DNA]</scope>
    <source>
        <strain evidence="13">CCP-1</strain>
    </source>
</reference>
<feature type="binding site" evidence="7">
    <location>
        <position position="248"/>
    </location>
    <ligand>
        <name>sn-glycerol 3-phosphate</name>
        <dbReference type="ChEBI" id="CHEBI:57597"/>
    </ligand>
</feature>
<comment type="similarity">
    <text evidence="1 7 8">Belongs to the NAD-dependent glycerol-3-phosphate dehydrogenase family.</text>
</comment>
<feature type="binding site" evidence="7">
    <location>
        <position position="10"/>
    </location>
    <ligand>
        <name>NADPH</name>
        <dbReference type="ChEBI" id="CHEBI:57783"/>
    </ligand>
</feature>
<evidence type="ECO:0000256" key="4">
    <source>
        <dbReference type="ARBA" id="ARBA00023098"/>
    </source>
</evidence>
<keyword evidence="3 7" id="KW-0560">Oxidoreductase</keyword>
<comment type="caution">
    <text evidence="7">Lacks conserved residue(s) required for the propagation of feature annotation.</text>
</comment>
<dbReference type="Proteomes" id="UP001517376">
    <property type="component" value="Unassembled WGS sequence"/>
</dbReference>
<dbReference type="InterPro" id="IPR013328">
    <property type="entry name" value="6PGD_dom2"/>
</dbReference>
<dbReference type="NCBIfam" id="NF000940">
    <property type="entry name" value="PRK00094.1-2"/>
    <property type="match status" value="1"/>
</dbReference>
<dbReference type="NCBIfam" id="NF000942">
    <property type="entry name" value="PRK00094.1-4"/>
    <property type="match status" value="1"/>
</dbReference>
<keyword evidence="7" id="KW-0963">Cytoplasm</keyword>
<dbReference type="GO" id="GO:0047952">
    <property type="term" value="F:glycerol-3-phosphate dehydrogenase [NAD(P)+] activity"/>
    <property type="evidence" value="ECO:0007669"/>
    <property type="project" value="UniProtKB-EC"/>
</dbReference>
<accession>A0ABW9Y415</accession>
<comment type="function">
    <text evidence="7">Catalyzes the reduction of the glycolytic intermediate dihydroxyacetone phosphate (DHAP) to sn-glycerol 3-phosphate (G3P), the key precursor for phospholipid synthesis.</text>
</comment>
<dbReference type="SUPFAM" id="SSF48179">
    <property type="entry name" value="6-phosphogluconate dehydrogenase C-terminal domain-like"/>
    <property type="match status" value="1"/>
</dbReference>
<evidence type="ECO:0000259" key="10">
    <source>
        <dbReference type="Pfam" id="PF01210"/>
    </source>
</evidence>
<dbReference type="PIRSF" id="PIRSF000114">
    <property type="entry name" value="Glycerol-3-P_dh"/>
    <property type="match status" value="1"/>
</dbReference>
<dbReference type="InterPro" id="IPR036291">
    <property type="entry name" value="NAD(P)-bd_dom_sf"/>
</dbReference>
<keyword evidence="7 8" id="KW-0520">NAD</keyword>
<feature type="active site" description="Proton acceptor" evidence="7">
    <location>
        <position position="185"/>
    </location>
</feature>
<name>A0ABW9Y415_9RHOB</name>
<feature type="binding site" evidence="7">
    <location>
        <position position="134"/>
    </location>
    <ligand>
        <name>NADPH</name>
        <dbReference type="ChEBI" id="CHEBI:57783"/>
    </ligand>
</feature>
<keyword evidence="13" id="KW-1185">Reference proteome</keyword>
<evidence type="ECO:0000256" key="5">
    <source>
        <dbReference type="ARBA" id="ARBA00023209"/>
    </source>
</evidence>
<dbReference type="InterPro" id="IPR008927">
    <property type="entry name" value="6-PGluconate_DH-like_C_sf"/>
</dbReference>
<feature type="domain" description="Glycerol-3-phosphate dehydrogenase NAD-dependent C-terminal" evidence="11">
    <location>
        <begin position="174"/>
        <end position="308"/>
    </location>
</feature>
<evidence type="ECO:0000256" key="9">
    <source>
        <dbReference type="RuleBase" id="RU000439"/>
    </source>
</evidence>
<keyword evidence="2 7" id="KW-0444">Lipid biosynthesis</keyword>
<evidence type="ECO:0000256" key="6">
    <source>
        <dbReference type="ARBA" id="ARBA00023264"/>
    </source>
</evidence>
<comment type="caution">
    <text evidence="12">The sequence shown here is derived from an EMBL/GenBank/DDBJ whole genome shotgun (WGS) entry which is preliminary data.</text>
</comment>
<dbReference type="PANTHER" id="PTHR11728:SF1">
    <property type="entry name" value="GLYCEROL-3-PHOSPHATE DEHYDROGENASE [NAD(+)] 2, CHLOROPLASTIC"/>
    <property type="match status" value="1"/>
</dbReference>
<evidence type="ECO:0000256" key="1">
    <source>
        <dbReference type="ARBA" id="ARBA00011009"/>
    </source>
</evidence>
<keyword evidence="4 7" id="KW-0443">Lipid metabolism</keyword>
<dbReference type="InterPro" id="IPR006168">
    <property type="entry name" value="G3P_DH_NAD-dep"/>
</dbReference>
<dbReference type="PRINTS" id="PR00077">
    <property type="entry name" value="GPDHDRGNASE"/>
</dbReference>
<dbReference type="PROSITE" id="PS00957">
    <property type="entry name" value="NAD_G3PDH"/>
    <property type="match status" value="1"/>
</dbReference>
<evidence type="ECO:0000313" key="13">
    <source>
        <dbReference type="Proteomes" id="UP001517376"/>
    </source>
</evidence>
<feature type="binding site" evidence="7">
    <location>
        <position position="185"/>
    </location>
    <ligand>
        <name>sn-glycerol 3-phosphate</name>
        <dbReference type="ChEBI" id="CHEBI:57597"/>
    </ligand>
</feature>
<comment type="catalytic activity">
    <reaction evidence="7 9">
        <text>sn-glycerol 3-phosphate + NADP(+) = dihydroxyacetone phosphate + NADPH + H(+)</text>
        <dbReference type="Rhea" id="RHEA:11096"/>
        <dbReference type="ChEBI" id="CHEBI:15378"/>
        <dbReference type="ChEBI" id="CHEBI:57597"/>
        <dbReference type="ChEBI" id="CHEBI:57642"/>
        <dbReference type="ChEBI" id="CHEBI:57783"/>
        <dbReference type="ChEBI" id="CHEBI:58349"/>
        <dbReference type="EC" id="1.1.1.94"/>
    </reaction>
</comment>
<dbReference type="Gene3D" id="1.10.1040.10">
    <property type="entry name" value="N-(1-d-carboxylethyl)-l-norvaline Dehydrogenase, domain 2"/>
    <property type="match status" value="1"/>
</dbReference>
<feature type="binding site" evidence="7">
    <location>
        <position position="132"/>
    </location>
    <ligand>
        <name>sn-glycerol 3-phosphate</name>
        <dbReference type="ChEBI" id="CHEBI:57597"/>
    </ligand>
</feature>
<dbReference type="InterPro" id="IPR006109">
    <property type="entry name" value="G3P_DH_NAD-dep_C"/>
</dbReference>
<comment type="subcellular location">
    <subcellularLocation>
        <location evidence="7">Cytoplasm</location>
    </subcellularLocation>
</comment>
<sequence length="320" mass="32380">MIAVIGAGAFGTALAVALARNGRAVTLWARDAAQVRDMGATRVNGARLPGVVLPENVSVTAEIADLAGAEAVLLSLPMQALRGFLAQQGATLVDAPLVACCKGIDLASLTGPTAVIQEQCPTATVALLTGPSFAADIARSLPTALTLACADAAAGERLQHLLATPVLRLYRSDDVTGAELGGALKNVVAIAAGVVIGAGLGDSARAALMTRGYAEMQRLALALGARAETLAGLSGFGDLVLTCTSAQSRNFRFGHALGAGQGFDPTVTVEGAATAKAVSNLAEKRGLDLPITRMVALLIDGAVDLPTAIQSLLSRPLKKE</sequence>